<reference evidence="11" key="1">
    <citation type="submission" date="2022-01" db="EMBL/GenBank/DDBJ databases">
        <authorList>
            <person name="King R."/>
        </authorList>
    </citation>
    <scope>NUCLEOTIDE SEQUENCE</scope>
</reference>
<keyword evidence="3" id="KW-0677">Repeat</keyword>
<feature type="region of interest" description="Disordered" evidence="9">
    <location>
        <begin position="683"/>
        <end position="721"/>
    </location>
</feature>
<dbReference type="GO" id="GO:0071038">
    <property type="term" value="P:TRAMP-dependent tRNA surveillance pathway"/>
    <property type="evidence" value="ECO:0007669"/>
    <property type="project" value="TreeGrafter"/>
</dbReference>
<dbReference type="GO" id="GO:0071031">
    <property type="term" value="P:nuclear mRNA surveillance of mRNA 3'-end processing"/>
    <property type="evidence" value="ECO:0007669"/>
    <property type="project" value="TreeGrafter"/>
</dbReference>
<dbReference type="PANTHER" id="PTHR46543:SF1">
    <property type="entry name" value="ZINC FINGER CCHC DOMAIN-CONTAINING PROTEIN 7"/>
    <property type="match status" value="1"/>
</dbReference>
<dbReference type="SMART" id="SM00343">
    <property type="entry name" value="ZnF_C2HC"/>
    <property type="match status" value="4"/>
</dbReference>
<feature type="domain" description="CCHC-type" evidence="10">
    <location>
        <begin position="828"/>
        <end position="844"/>
    </location>
</feature>
<organism evidence="11 12">
    <name type="scientific">Phyllotreta striolata</name>
    <name type="common">Striped flea beetle</name>
    <name type="synonym">Crioceris striolata</name>
    <dbReference type="NCBI Taxonomy" id="444603"/>
    <lineage>
        <taxon>Eukaryota</taxon>
        <taxon>Metazoa</taxon>
        <taxon>Ecdysozoa</taxon>
        <taxon>Arthropoda</taxon>
        <taxon>Hexapoda</taxon>
        <taxon>Insecta</taxon>
        <taxon>Pterygota</taxon>
        <taxon>Neoptera</taxon>
        <taxon>Endopterygota</taxon>
        <taxon>Coleoptera</taxon>
        <taxon>Polyphaga</taxon>
        <taxon>Cucujiformia</taxon>
        <taxon>Chrysomeloidea</taxon>
        <taxon>Chrysomelidae</taxon>
        <taxon>Galerucinae</taxon>
        <taxon>Alticini</taxon>
        <taxon>Phyllotreta</taxon>
    </lineage>
</organism>
<dbReference type="EMBL" id="OU900104">
    <property type="protein sequence ID" value="CAG9855850.1"/>
    <property type="molecule type" value="Genomic_DNA"/>
</dbReference>
<dbReference type="PANTHER" id="PTHR46543">
    <property type="entry name" value="ZINC FINGER CCHC DOMAIN-CONTAINING PROTEIN 7"/>
    <property type="match status" value="1"/>
</dbReference>
<feature type="compositionally biased region" description="Basic residues" evidence="9">
    <location>
        <begin position="284"/>
        <end position="293"/>
    </location>
</feature>
<dbReference type="InterPro" id="IPR001878">
    <property type="entry name" value="Znf_CCHC"/>
</dbReference>
<keyword evidence="4" id="KW-0863">Zinc-finger</keyword>
<keyword evidence="2" id="KW-0479">Metal-binding</keyword>
<protein>
    <recommendedName>
        <fullName evidence="7">Zinc finger CCHC domain-containing protein 7</fullName>
    </recommendedName>
    <alternativeName>
        <fullName evidence="8">TRAMP-like complex RNA-binding factor ZCCHC7</fullName>
    </alternativeName>
</protein>
<feature type="compositionally biased region" description="Polar residues" evidence="9">
    <location>
        <begin position="243"/>
        <end position="265"/>
    </location>
</feature>
<evidence type="ECO:0000256" key="7">
    <source>
        <dbReference type="ARBA" id="ARBA00041190"/>
    </source>
</evidence>
<dbReference type="GO" id="GO:0071039">
    <property type="term" value="P:nuclear polyadenylation-dependent CUT catabolic process"/>
    <property type="evidence" value="ECO:0007669"/>
    <property type="project" value="TreeGrafter"/>
</dbReference>
<dbReference type="GO" id="GO:0008270">
    <property type="term" value="F:zinc ion binding"/>
    <property type="evidence" value="ECO:0007669"/>
    <property type="project" value="UniProtKB-KW"/>
</dbReference>
<evidence type="ECO:0000256" key="1">
    <source>
        <dbReference type="ARBA" id="ARBA00004123"/>
    </source>
</evidence>
<feature type="region of interest" description="Disordered" evidence="9">
    <location>
        <begin position="94"/>
        <end position="138"/>
    </location>
</feature>
<feature type="region of interest" description="Disordered" evidence="9">
    <location>
        <begin position="475"/>
        <end position="517"/>
    </location>
</feature>
<dbReference type="Gene3D" id="4.10.60.10">
    <property type="entry name" value="Zinc finger, CCHC-type"/>
    <property type="match status" value="2"/>
</dbReference>
<evidence type="ECO:0000313" key="11">
    <source>
        <dbReference type="EMBL" id="CAG9855850.1"/>
    </source>
</evidence>
<name>A0A9N9TKZ0_PHYSR</name>
<evidence type="ECO:0000313" key="12">
    <source>
        <dbReference type="Proteomes" id="UP001153712"/>
    </source>
</evidence>
<dbReference type="OrthoDB" id="7608935at2759"/>
<dbReference type="InterPro" id="IPR036875">
    <property type="entry name" value="Znf_CCHC_sf"/>
</dbReference>
<feature type="domain" description="CCHC-type" evidence="10">
    <location>
        <begin position="893"/>
        <end position="909"/>
    </location>
</feature>
<dbReference type="GO" id="GO:0071036">
    <property type="term" value="P:nuclear polyadenylation-dependent snoRNA catabolic process"/>
    <property type="evidence" value="ECO:0007669"/>
    <property type="project" value="TreeGrafter"/>
</dbReference>
<feature type="compositionally biased region" description="Basic and acidic residues" evidence="9">
    <location>
        <begin position="587"/>
        <end position="602"/>
    </location>
</feature>
<dbReference type="AlphaFoldDB" id="A0A9N9TKZ0"/>
<sequence length="1215" mass="138116">MNADEDLDDIESRLYSHVYHGTSDPSDENNADLNETDNSVAWKKRYFSQRPPRNYLQTPFAITNLTINNIQDNVLHNQPSDIHSNLIHSNDGLGSFERDDTSPYNACLTPDKQNRKNKKRKLRTNDNALPHERNQATENNDCAIREDNNVPSSAECSNKIIENSVLKNTLPTEDINIAKNSANNNSDSNWEATNNRSQNISTCTSIFAMDILNGPTKQRDSEFIFYDQREIIQLRKPPEYCRTENNPSPNKSVNDSNENAVTPNRQEVVVYENSLDSNNSTAEKRKKKKKAKKPPTILTRQEVINEVSKRLQLNSKQTARVPPETEVTHTRFDVDEEVIFVPPPPVEVINLEDSFEKNQLDSPTKDSPHIENPDATLSNDFLDNSNIETNSTNFNFSLHGSEFRDGQSDVVPMQKSTEYCETESSCSTNEHHSKNFSNTVKTIVFDEVEFPKEDIFSGKNLESFSSFITPKRKCSMSKESEQPSSSTNDKVDFDYSSDSSSSESDYGGKVNKKTNNLPHLSSIVPVTVLSKPVVNIDEEQTMRMTSRTLPFDYPNESDISLNVLEDNCPTSTPIKPKKKKKPSTEPSTKDPEKTLNDSESEKPKKKKKKRTSMTENSDVTIEQTTNTDSQSTTLNVEEENSKNKKKKRQNSDVNATIEPTEVNHENSISDFINNLQLTTDLSRNIGMETNRRSKPSDSNDDKDADNKKKKPIKNTPITTTSIKPQCVVESSANEVEEEPIVIIADDSLDDHIVLSSDSESDIAIFDDVGNDLSFNYSTDEAKHQDNLSSIASRFDVATIQNQQSDDPQKWLISHKDRMILLNMKTGPRCRRCRQQGHFGLKCPDKPFPKPCILCGSLSHQEPRCPNKMCLQCGNPGSYSTTYCNSCFKFRNLLCNICRMYGHVQKFCPDLWRRYHKTKIGPIVPSSETVKSKEQLWCSGCAKQGHLEHECLRHIREFPPTTPFVMSYVDVLNSPQNANCSMELESDSAPISSPSVNVSNVMISPQLSDNSFHLSPNNGEDLANSGANMTIHVPNDSASTNLFLQMMVNFNNQPNTQCDARSHRYKNVDLSNMNEVKNFIMSRPLREVYNFISDEMYSIKTCNVDLNVLRAKLNKYNNIRKRKAQLPPNINKEANFWYRTINMYLFGFKQMKDGGLHVRYLRNFLIKSKNNPIIPEAMRMALFCAYSYIFATTPHPQINYKSLMNAPYKNKLQKRR</sequence>
<proteinExistence type="predicted"/>
<keyword evidence="6" id="KW-0539">Nucleus</keyword>
<dbReference type="GO" id="GO:0071035">
    <property type="term" value="P:nuclear polyadenylation-dependent rRNA catabolic process"/>
    <property type="evidence" value="ECO:0007669"/>
    <property type="project" value="TreeGrafter"/>
</dbReference>
<feature type="domain" description="CCHC-type" evidence="10">
    <location>
        <begin position="936"/>
        <end position="952"/>
    </location>
</feature>
<comment type="subcellular location">
    <subcellularLocation>
        <location evidence="1">Nucleus</location>
    </subcellularLocation>
</comment>
<dbReference type="SUPFAM" id="SSF57756">
    <property type="entry name" value="Retrovirus zinc finger-like domains"/>
    <property type="match status" value="1"/>
</dbReference>
<dbReference type="GO" id="GO:0031499">
    <property type="term" value="C:TRAMP complex"/>
    <property type="evidence" value="ECO:0007669"/>
    <property type="project" value="TreeGrafter"/>
</dbReference>
<evidence type="ECO:0000256" key="3">
    <source>
        <dbReference type="ARBA" id="ARBA00022737"/>
    </source>
</evidence>
<evidence type="ECO:0000256" key="5">
    <source>
        <dbReference type="ARBA" id="ARBA00022833"/>
    </source>
</evidence>
<evidence type="ECO:0000256" key="2">
    <source>
        <dbReference type="ARBA" id="ARBA00022723"/>
    </source>
</evidence>
<feature type="region of interest" description="Disordered" evidence="9">
    <location>
        <begin position="563"/>
        <end position="661"/>
    </location>
</feature>
<evidence type="ECO:0000256" key="6">
    <source>
        <dbReference type="ARBA" id="ARBA00023242"/>
    </source>
</evidence>
<gene>
    <name evidence="11" type="ORF">PHYEVI_LOCUS2284</name>
</gene>
<feature type="region of interest" description="Disordered" evidence="9">
    <location>
        <begin position="236"/>
        <end position="295"/>
    </location>
</feature>
<dbReference type="Proteomes" id="UP001153712">
    <property type="component" value="Chromosome 11"/>
</dbReference>
<dbReference type="InterPro" id="IPR051644">
    <property type="entry name" value="TRAMP_AT-DNA-binding"/>
</dbReference>
<evidence type="ECO:0000259" key="10">
    <source>
        <dbReference type="SMART" id="SM00343"/>
    </source>
</evidence>
<dbReference type="GO" id="GO:0003723">
    <property type="term" value="F:RNA binding"/>
    <property type="evidence" value="ECO:0007669"/>
    <property type="project" value="TreeGrafter"/>
</dbReference>
<evidence type="ECO:0000256" key="9">
    <source>
        <dbReference type="SAM" id="MobiDB-lite"/>
    </source>
</evidence>
<accession>A0A9N9TKZ0</accession>
<feature type="compositionally biased region" description="Basic and acidic residues" evidence="9">
    <location>
        <begin position="689"/>
        <end position="706"/>
    </location>
</feature>
<evidence type="ECO:0000256" key="8">
    <source>
        <dbReference type="ARBA" id="ARBA00043023"/>
    </source>
</evidence>
<feature type="compositionally biased region" description="Polar residues" evidence="9">
    <location>
        <begin position="613"/>
        <end position="634"/>
    </location>
</feature>
<dbReference type="GO" id="GO:0071037">
    <property type="term" value="P:nuclear polyadenylation-dependent snRNA catabolic process"/>
    <property type="evidence" value="ECO:0007669"/>
    <property type="project" value="TreeGrafter"/>
</dbReference>
<evidence type="ECO:0000256" key="4">
    <source>
        <dbReference type="ARBA" id="ARBA00022771"/>
    </source>
</evidence>
<keyword evidence="5" id="KW-0862">Zinc</keyword>
<feature type="compositionally biased region" description="Low complexity" evidence="9">
    <location>
        <begin position="494"/>
        <end position="505"/>
    </location>
</feature>
<feature type="domain" description="CCHC-type" evidence="10">
    <location>
        <begin position="850"/>
        <end position="866"/>
    </location>
</feature>
<keyword evidence="12" id="KW-1185">Reference proteome</keyword>